<feature type="transmembrane region" description="Helical" evidence="2">
    <location>
        <begin position="41"/>
        <end position="64"/>
    </location>
</feature>
<evidence type="ECO:0000256" key="2">
    <source>
        <dbReference type="SAM" id="Phobius"/>
    </source>
</evidence>
<keyword evidence="2" id="KW-1133">Transmembrane helix</keyword>
<organism evidence="3 4">
    <name type="scientific">Glaciihabitans tibetensis</name>
    <dbReference type="NCBI Taxonomy" id="1266600"/>
    <lineage>
        <taxon>Bacteria</taxon>
        <taxon>Bacillati</taxon>
        <taxon>Actinomycetota</taxon>
        <taxon>Actinomycetes</taxon>
        <taxon>Micrococcales</taxon>
        <taxon>Microbacteriaceae</taxon>
        <taxon>Glaciihabitans</taxon>
    </lineage>
</organism>
<protein>
    <recommendedName>
        <fullName evidence="5">DUF2721 domain-containing protein</fullName>
    </recommendedName>
</protein>
<evidence type="ECO:0000313" key="4">
    <source>
        <dbReference type="Proteomes" id="UP000237983"/>
    </source>
</evidence>
<keyword evidence="2" id="KW-0812">Transmembrane</keyword>
<gene>
    <name evidence="3" type="ORF">B0I08_10922</name>
</gene>
<keyword evidence="4" id="KW-1185">Reference proteome</keyword>
<comment type="caution">
    <text evidence="3">The sequence shown here is derived from an EMBL/GenBank/DDBJ whole genome shotgun (WGS) entry which is preliminary data.</text>
</comment>
<dbReference type="AlphaFoldDB" id="A0A2T0V6V0"/>
<reference evidence="3 4" key="1">
    <citation type="submission" date="2018-03" db="EMBL/GenBank/DDBJ databases">
        <title>Genomic Encyclopedia of Type Strains, Phase III (KMG-III): the genomes of soil and plant-associated and newly described type strains.</title>
        <authorList>
            <person name="Whitman W."/>
        </authorList>
    </citation>
    <scope>NUCLEOTIDE SEQUENCE [LARGE SCALE GENOMIC DNA]</scope>
    <source>
        <strain evidence="3 4">CGMCC 1.12484</strain>
    </source>
</reference>
<dbReference type="EMBL" id="PVTL01000009">
    <property type="protein sequence ID" value="PRY65874.1"/>
    <property type="molecule type" value="Genomic_DNA"/>
</dbReference>
<feature type="transmembrane region" description="Helical" evidence="2">
    <location>
        <begin position="76"/>
        <end position="100"/>
    </location>
</feature>
<evidence type="ECO:0000256" key="1">
    <source>
        <dbReference type="SAM" id="MobiDB-lite"/>
    </source>
</evidence>
<evidence type="ECO:0008006" key="5">
    <source>
        <dbReference type="Google" id="ProtNLM"/>
    </source>
</evidence>
<evidence type="ECO:0000313" key="3">
    <source>
        <dbReference type="EMBL" id="PRY65874.1"/>
    </source>
</evidence>
<accession>A0A2T0V6V0</accession>
<dbReference type="RefSeq" id="WP_146134444.1">
    <property type="nucleotide sequence ID" value="NZ_PVTL01000009.1"/>
</dbReference>
<name>A0A2T0V6V0_9MICO</name>
<sequence>MITESRNAEAMNPPQNSASLRDSVARDEEDHNTTLIARSIVYYRVCAVAALVCALGSGSVGVLALGNASEGRLVTVLGFVMITLAIVMAAMSVACAQIAAQLSARAARAQGEMHEGR</sequence>
<keyword evidence="2" id="KW-0472">Membrane</keyword>
<proteinExistence type="predicted"/>
<feature type="region of interest" description="Disordered" evidence="1">
    <location>
        <begin position="1"/>
        <end position="26"/>
    </location>
</feature>
<dbReference type="Proteomes" id="UP000237983">
    <property type="component" value="Unassembled WGS sequence"/>
</dbReference>